<evidence type="ECO:0000313" key="1">
    <source>
        <dbReference type="EMBL" id="CAH1396058.1"/>
    </source>
</evidence>
<dbReference type="SUPFAM" id="SSF48726">
    <property type="entry name" value="Immunoglobulin"/>
    <property type="match status" value="1"/>
</dbReference>
<dbReference type="InterPro" id="IPR013783">
    <property type="entry name" value="Ig-like_fold"/>
</dbReference>
<organism evidence="1 2">
    <name type="scientific">Nezara viridula</name>
    <name type="common">Southern green stink bug</name>
    <name type="synonym">Cimex viridulus</name>
    <dbReference type="NCBI Taxonomy" id="85310"/>
    <lineage>
        <taxon>Eukaryota</taxon>
        <taxon>Metazoa</taxon>
        <taxon>Ecdysozoa</taxon>
        <taxon>Arthropoda</taxon>
        <taxon>Hexapoda</taxon>
        <taxon>Insecta</taxon>
        <taxon>Pterygota</taxon>
        <taxon>Neoptera</taxon>
        <taxon>Paraneoptera</taxon>
        <taxon>Hemiptera</taxon>
        <taxon>Heteroptera</taxon>
        <taxon>Panheteroptera</taxon>
        <taxon>Pentatomomorpha</taxon>
        <taxon>Pentatomoidea</taxon>
        <taxon>Pentatomidae</taxon>
        <taxon>Pentatominae</taxon>
        <taxon>Nezara</taxon>
    </lineage>
</organism>
<dbReference type="AlphaFoldDB" id="A0A9P0H5Y5"/>
<dbReference type="Gene3D" id="2.60.40.10">
    <property type="entry name" value="Immunoglobulins"/>
    <property type="match status" value="1"/>
</dbReference>
<dbReference type="Proteomes" id="UP001152798">
    <property type="component" value="Chromosome 3"/>
</dbReference>
<accession>A0A9P0H5Y5</accession>
<evidence type="ECO:0000313" key="2">
    <source>
        <dbReference type="Proteomes" id="UP001152798"/>
    </source>
</evidence>
<dbReference type="EMBL" id="OV725079">
    <property type="protein sequence ID" value="CAH1396058.1"/>
    <property type="molecule type" value="Genomic_DNA"/>
</dbReference>
<gene>
    <name evidence="1" type="ORF">NEZAVI_LOCUS6199</name>
</gene>
<proteinExistence type="predicted"/>
<keyword evidence="2" id="KW-1185">Reference proteome</keyword>
<dbReference type="OrthoDB" id="6106100at2759"/>
<sequence length="107" mass="12439">MRYKGPYPSQKIVSKFNFHDDKKRVKKKVLLPSQVRSYSPPQSFQCARQGNFYVSLKGDGTYDTISKLVFIATRFENEQTLGCEASNEIMVERKEEPMREILTLEVL</sequence>
<protein>
    <submittedName>
        <fullName evidence="1">Uncharacterized protein</fullName>
    </submittedName>
</protein>
<name>A0A9P0H5Y5_NEZVI</name>
<dbReference type="InterPro" id="IPR036179">
    <property type="entry name" value="Ig-like_dom_sf"/>
</dbReference>
<reference evidence="1" key="1">
    <citation type="submission" date="2022-01" db="EMBL/GenBank/DDBJ databases">
        <authorList>
            <person name="King R."/>
        </authorList>
    </citation>
    <scope>NUCLEOTIDE SEQUENCE</scope>
</reference>